<dbReference type="EMBL" id="CADEBD010000300">
    <property type="protein sequence ID" value="CAB3236246.1"/>
    <property type="molecule type" value="Genomic_DNA"/>
</dbReference>
<feature type="region of interest" description="Disordered" evidence="1">
    <location>
        <begin position="46"/>
        <end position="78"/>
    </location>
</feature>
<proteinExistence type="predicted"/>
<organism evidence="2 3">
    <name type="scientific">Arctia plantaginis</name>
    <name type="common">Wood tiger moth</name>
    <name type="synonym">Phalaena plantaginis</name>
    <dbReference type="NCBI Taxonomy" id="874455"/>
    <lineage>
        <taxon>Eukaryota</taxon>
        <taxon>Metazoa</taxon>
        <taxon>Ecdysozoa</taxon>
        <taxon>Arthropoda</taxon>
        <taxon>Hexapoda</taxon>
        <taxon>Insecta</taxon>
        <taxon>Pterygota</taxon>
        <taxon>Neoptera</taxon>
        <taxon>Endopterygota</taxon>
        <taxon>Lepidoptera</taxon>
        <taxon>Glossata</taxon>
        <taxon>Ditrysia</taxon>
        <taxon>Noctuoidea</taxon>
        <taxon>Erebidae</taxon>
        <taxon>Arctiinae</taxon>
        <taxon>Arctia</taxon>
    </lineage>
</organism>
<dbReference type="OrthoDB" id="75807at2759"/>
<accession>A0A8S0ZT05</accession>
<dbReference type="AlphaFoldDB" id="A0A8S0ZT05"/>
<dbReference type="Proteomes" id="UP000494256">
    <property type="component" value="Unassembled WGS sequence"/>
</dbReference>
<gene>
    <name evidence="2" type="ORF">APLA_LOCUS7333</name>
</gene>
<evidence type="ECO:0000313" key="2">
    <source>
        <dbReference type="EMBL" id="CAB3236246.1"/>
    </source>
</evidence>
<protein>
    <submittedName>
        <fullName evidence="2">Uncharacterized protein</fullName>
    </submittedName>
</protein>
<reference evidence="2 3" key="1">
    <citation type="submission" date="2020-04" db="EMBL/GenBank/DDBJ databases">
        <authorList>
            <person name="Wallbank WR R."/>
            <person name="Pardo Diaz C."/>
            <person name="Kozak K."/>
            <person name="Martin S."/>
            <person name="Jiggins C."/>
            <person name="Moest M."/>
            <person name="Warren A I."/>
            <person name="Byers J.R.P. K."/>
            <person name="Montejo-Kovacevich G."/>
            <person name="Yen C E."/>
        </authorList>
    </citation>
    <scope>NUCLEOTIDE SEQUENCE [LARGE SCALE GENOMIC DNA]</scope>
</reference>
<evidence type="ECO:0000313" key="3">
    <source>
        <dbReference type="Proteomes" id="UP000494256"/>
    </source>
</evidence>
<name>A0A8S0ZT05_ARCPL</name>
<sequence>MLDGLNRDPWGRPYRAVRQKLRASGPPLTETLQPSFLREVVEGLFPQRAEHTPPSMASLAGDDGEHGRIMFRPSGNRR</sequence>
<evidence type="ECO:0000256" key="1">
    <source>
        <dbReference type="SAM" id="MobiDB-lite"/>
    </source>
</evidence>
<comment type="caution">
    <text evidence="2">The sequence shown here is derived from an EMBL/GenBank/DDBJ whole genome shotgun (WGS) entry which is preliminary data.</text>
</comment>